<dbReference type="Pfam" id="PF00240">
    <property type="entry name" value="ubiquitin"/>
    <property type="match status" value="1"/>
</dbReference>
<dbReference type="Gene3D" id="3.10.20.90">
    <property type="entry name" value="Phosphatidylinositol 3-kinase Catalytic Subunit, Chain A, domain 1"/>
    <property type="match status" value="1"/>
</dbReference>
<gene>
    <name evidence="2" type="primary">Cni-K10C2.12</name>
    <name evidence="2" type="synonym">Cnig_chr_X.g24529</name>
    <name evidence="2" type="ORF">B9Z55_024529</name>
</gene>
<comment type="caution">
    <text evidence="2">The sequence shown here is derived from an EMBL/GenBank/DDBJ whole genome shotgun (WGS) entry which is preliminary data.</text>
</comment>
<dbReference type="CDD" id="cd17039">
    <property type="entry name" value="Ubl_ubiquitin_like"/>
    <property type="match status" value="1"/>
</dbReference>
<dbReference type="PROSITE" id="PS50053">
    <property type="entry name" value="UBIQUITIN_2"/>
    <property type="match status" value="1"/>
</dbReference>
<accession>A0A2G5SUM4</accession>
<sequence>MLLRNRIKARSLCEFVNRAPTNEMHIKAIVYNKTRKCAGHTIDLNLGDNATVAEAKSKIEELTTVPSQIQWIVFGTTHLEDSKPLREYGIRDGYTIYSTPTYVEIQDMPNL</sequence>
<name>A0A2G5SUM4_9PELO</name>
<dbReference type="InterPro" id="IPR029071">
    <property type="entry name" value="Ubiquitin-like_domsf"/>
</dbReference>
<reference evidence="3" key="1">
    <citation type="submission" date="2017-10" db="EMBL/GenBank/DDBJ databases">
        <title>Rapid genome shrinkage in a self-fertile nematode reveals novel sperm competition proteins.</title>
        <authorList>
            <person name="Yin D."/>
            <person name="Schwarz E.M."/>
            <person name="Thomas C.G."/>
            <person name="Felde R.L."/>
            <person name="Korf I.F."/>
            <person name="Cutter A.D."/>
            <person name="Schartner C.M."/>
            <person name="Ralston E.J."/>
            <person name="Meyer B.J."/>
            <person name="Haag E.S."/>
        </authorList>
    </citation>
    <scope>NUCLEOTIDE SEQUENCE [LARGE SCALE GENOMIC DNA]</scope>
    <source>
        <strain evidence="3">JU1422</strain>
    </source>
</reference>
<evidence type="ECO:0000313" key="3">
    <source>
        <dbReference type="Proteomes" id="UP000230233"/>
    </source>
</evidence>
<keyword evidence="3" id="KW-1185">Reference proteome</keyword>
<dbReference type="AlphaFoldDB" id="A0A2G5SUM4"/>
<protein>
    <recommendedName>
        <fullName evidence="1">Ubiquitin-like domain-containing protein</fullName>
    </recommendedName>
</protein>
<dbReference type="SUPFAM" id="SSF54236">
    <property type="entry name" value="Ubiquitin-like"/>
    <property type="match status" value="1"/>
</dbReference>
<dbReference type="InterPro" id="IPR000626">
    <property type="entry name" value="Ubiquitin-like_dom"/>
</dbReference>
<dbReference type="SMART" id="SM00213">
    <property type="entry name" value="UBQ"/>
    <property type="match status" value="1"/>
</dbReference>
<dbReference type="EMBL" id="PDUG01000006">
    <property type="protein sequence ID" value="PIC18737.1"/>
    <property type="molecule type" value="Genomic_DNA"/>
</dbReference>
<evidence type="ECO:0000313" key="2">
    <source>
        <dbReference type="EMBL" id="PIC18737.1"/>
    </source>
</evidence>
<feature type="domain" description="Ubiquitin-like" evidence="1">
    <location>
        <begin position="24"/>
        <end position="97"/>
    </location>
</feature>
<dbReference type="STRING" id="1611254.A0A2G5SUM4"/>
<dbReference type="Proteomes" id="UP000230233">
    <property type="component" value="Chromosome X"/>
</dbReference>
<organism evidence="2 3">
    <name type="scientific">Caenorhabditis nigoni</name>
    <dbReference type="NCBI Taxonomy" id="1611254"/>
    <lineage>
        <taxon>Eukaryota</taxon>
        <taxon>Metazoa</taxon>
        <taxon>Ecdysozoa</taxon>
        <taxon>Nematoda</taxon>
        <taxon>Chromadorea</taxon>
        <taxon>Rhabditida</taxon>
        <taxon>Rhabditina</taxon>
        <taxon>Rhabditomorpha</taxon>
        <taxon>Rhabditoidea</taxon>
        <taxon>Rhabditidae</taxon>
        <taxon>Peloderinae</taxon>
        <taxon>Caenorhabditis</taxon>
    </lineage>
</organism>
<evidence type="ECO:0000259" key="1">
    <source>
        <dbReference type="PROSITE" id="PS50053"/>
    </source>
</evidence>
<proteinExistence type="predicted"/>
<dbReference type="OrthoDB" id="267397at2759"/>